<evidence type="ECO:0000256" key="3">
    <source>
        <dbReference type="ARBA" id="ARBA00006396"/>
    </source>
</evidence>
<evidence type="ECO:0000256" key="11">
    <source>
        <dbReference type="ARBA" id="ARBA00022889"/>
    </source>
</evidence>
<feature type="domain" description="Tyrosine specific protein phosphatases" evidence="26">
    <location>
        <begin position="950"/>
        <end position="1021"/>
    </location>
</feature>
<dbReference type="PROSITE" id="PS00383">
    <property type="entry name" value="TYR_PHOSPHATASE_1"/>
    <property type="match status" value="2"/>
</dbReference>
<dbReference type="SUPFAM" id="SSF48726">
    <property type="entry name" value="Immunoglobulin"/>
    <property type="match status" value="1"/>
</dbReference>
<dbReference type="InterPro" id="IPR003961">
    <property type="entry name" value="FN3_dom"/>
</dbReference>
<dbReference type="InterPro" id="IPR000242">
    <property type="entry name" value="PTP_cat"/>
</dbReference>
<comment type="catalytic activity">
    <reaction evidence="20">
        <text>O-phospho-L-tyrosyl-[protein] + H2O = L-tyrosyl-[protein] + phosphate</text>
        <dbReference type="Rhea" id="RHEA:10684"/>
        <dbReference type="Rhea" id="RHEA-COMP:10136"/>
        <dbReference type="Rhea" id="RHEA-COMP:20101"/>
        <dbReference type="ChEBI" id="CHEBI:15377"/>
        <dbReference type="ChEBI" id="CHEBI:43474"/>
        <dbReference type="ChEBI" id="CHEBI:46858"/>
        <dbReference type="ChEBI" id="CHEBI:61978"/>
        <dbReference type="EC" id="3.1.3.48"/>
    </reaction>
</comment>
<dbReference type="SMART" id="SM00404">
    <property type="entry name" value="PTPc_motif"/>
    <property type="match status" value="2"/>
</dbReference>
<evidence type="ECO:0000256" key="9">
    <source>
        <dbReference type="ARBA" id="ARBA00022782"/>
    </source>
</evidence>
<dbReference type="Pfam" id="PF00102">
    <property type="entry name" value="Y_phosphatase"/>
    <property type="match status" value="2"/>
</dbReference>
<evidence type="ECO:0000256" key="21">
    <source>
        <dbReference type="ARBA" id="ARBA00073602"/>
    </source>
</evidence>
<dbReference type="InterPro" id="IPR016130">
    <property type="entry name" value="Tyr_Pase_AS"/>
</dbReference>
<dbReference type="PROSITE" id="PS50055">
    <property type="entry name" value="TYR_PHOSPHATASE_PTP"/>
    <property type="match status" value="2"/>
</dbReference>
<evidence type="ECO:0000256" key="8">
    <source>
        <dbReference type="ARBA" id="ARBA00022737"/>
    </source>
</evidence>
<feature type="domain" description="Tyrosine-protein phosphatase" evidence="25">
    <location>
        <begin position="799"/>
        <end position="1030"/>
    </location>
</feature>
<keyword evidence="14" id="KW-1133">Transmembrane helix</keyword>
<dbReference type="FunFam" id="2.60.40.10:FF:000048">
    <property type="entry name" value="receptor-type tyrosine-protein phosphatase U isoform X1"/>
    <property type="match status" value="1"/>
</dbReference>
<protein>
    <recommendedName>
        <fullName evidence="21">Receptor-type tyrosine-protein phosphatase U</fullName>
        <ecNumber evidence="4">3.1.3.48</ecNumber>
    </recommendedName>
    <alternativeName>
        <fullName evidence="22">Receptor-type protein-tyrosine phosphatase psi</fullName>
    </alternativeName>
</protein>
<dbReference type="SMART" id="SM00194">
    <property type="entry name" value="PTPc"/>
    <property type="match status" value="2"/>
</dbReference>
<dbReference type="Gene3D" id="2.60.40.10">
    <property type="entry name" value="Immunoglobulins"/>
    <property type="match status" value="4"/>
</dbReference>
<dbReference type="SUPFAM" id="SSF52799">
    <property type="entry name" value="(Phosphotyrosine protein) phosphatases II"/>
    <property type="match status" value="2"/>
</dbReference>
<dbReference type="InterPro" id="IPR013320">
    <property type="entry name" value="ConA-like_dom_sf"/>
</dbReference>
<dbReference type="GO" id="GO:0007155">
    <property type="term" value="P:cell adhesion"/>
    <property type="evidence" value="ECO:0007669"/>
    <property type="project" value="UniProtKB-KW"/>
</dbReference>
<evidence type="ECO:0000256" key="16">
    <source>
        <dbReference type="ARBA" id="ARBA00023157"/>
    </source>
</evidence>
<evidence type="ECO:0000256" key="2">
    <source>
        <dbReference type="ARBA" id="ARBA00004282"/>
    </source>
</evidence>
<evidence type="ECO:0000256" key="15">
    <source>
        <dbReference type="ARBA" id="ARBA00023136"/>
    </source>
</evidence>
<keyword evidence="13" id="KW-0965">Cell junction</keyword>
<dbReference type="CDD" id="cd00063">
    <property type="entry name" value="FN3"/>
    <property type="match status" value="3"/>
</dbReference>
<dbReference type="GO" id="GO:0004725">
    <property type="term" value="F:protein tyrosine phosphatase activity"/>
    <property type="evidence" value="ECO:0007669"/>
    <property type="project" value="UniProtKB-EC"/>
</dbReference>
<dbReference type="InterPro" id="IPR051622">
    <property type="entry name" value="R-tyr_protein_phosphatases"/>
</dbReference>
<dbReference type="FunFam" id="2.60.120.200:FF:000022">
    <property type="entry name" value="receptor-type tyrosine-protein phosphatase U isoform X2"/>
    <property type="match status" value="1"/>
</dbReference>
<dbReference type="PROSITE" id="PS00740">
    <property type="entry name" value="MAM_1"/>
    <property type="match status" value="1"/>
</dbReference>
<dbReference type="InterPro" id="IPR036179">
    <property type="entry name" value="Ig-like_dom_sf"/>
</dbReference>
<evidence type="ECO:0000259" key="26">
    <source>
        <dbReference type="PROSITE" id="PS50056"/>
    </source>
</evidence>
<keyword evidence="5" id="KW-1003">Cell membrane</keyword>
<evidence type="ECO:0000256" key="4">
    <source>
        <dbReference type="ARBA" id="ARBA00013064"/>
    </source>
</evidence>
<comment type="caution">
    <text evidence="29">The sequence shown here is derived from an EMBL/GenBank/DDBJ whole genome shotgun (WGS) entry which is preliminary data.</text>
</comment>
<evidence type="ECO:0000256" key="22">
    <source>
        <dbReference type="ARBA" id="ARBA00083361"/>
    </source>
</evidence>
<dbReference type="InterPro" id="IPR000998">
    <property type="entry name" value="MAM_dom"/>
</dbReference>
<evidence type="ECO:0000313" key="29">
    <source>
        <dbReference type="EMBL" id="KAJ8334841.1"/>
    </source>
</evidence>
<dbReference type="SMART" id="SM00137">
    <property type="entry name" value="MAM"/>
    <property type="match status" value="1"/>
</dbReference>
<dbReference type="Pfam" id="PF00629">
    <property type="entry name" value="MAM"/>
    <property type="match status" value="1"/>
</dbReference>
<dbReference type="CDD" id="cd06263">
    <property type="entry name" value="MAM"/>
    <property type="match status" value="1"/>
</dbReference>
<evidence type="ECO:0000256" key="5">
    <source>
        <dbReference type="ARBA" id="ARBA00022475"/>
    </source>
</evidence>
<dbReference type="PROSITE" id="PS50853">
    <property type="entry name" value="FN3"/>
    <property type="match status" value="3"/>
</dbReference>
<dbReference type="InterPro" id="IPR036116">
    <property type="entry name" value="FN3_sf"/>
</dbReference>
<evidence type="ECO:0000256" key="23">
    <source>
        <dbReference type="SAM" id="MobiDB-lite"/>
    </source>
</evidence>
<keyword evidence="7 24" id="KW-0732">Signal</keyword>
<dbReference type="PANTHER" id="PTHR24051">
    <property type="entry name" value="SUSHI DOMAIN-CONTAINING PROTEIN 1"/>
    <property type="match status" value="1"/>
</dbReference>
<feature type="region of interest" description="Disordered" evidence="23">
    <location>
        <begin position="731"/>
        <end position="754"/>
    </location>
</feature>
<dbReference type="InterPro" id="IPR003595">
    <property type="entry name" value="Tyr_Pase_cat"/>
</dbReference>
<dbReference type="SUPFAM" id="SSF49265">
    <property type="entry name" value="Fibronectin type III"/>
    <property type="match status" value="2"/>
</dbReference>
<name>A0A9Q1E9S3_SYNKA</name>
<dbReference type="PANTHER" id="PTHR24051:SF10">
    <property type="entry name" value="RECEPTOR-TYPE TYROSINE-PROTEIN PHOSPHATASE U-RELATED"/>
    <property type="match status" value="1"/>
</dbReference>
<dbReference type="InterPro" id="IPR057598">
    <property type="entry name" value="Fn3_PTPRU"/>
</dbReference>
<dbReference type="SUPFAM" id="SSF49899">
    <property type="entry name" value="Concanavalin A-like lectins/glucanases"/>
    <property type="match status" value="1"/>
</dbReference>
<evidence type="ECO:0000256" key="12">
    <source>
        <dbReference type="ARBA" id="ARBA00022912"/>
    </source>
</evidence>
<feature type="domain" description="MAM" evidence="27">
    <location>
        <begin position="24"/>
        <end position="186"/>
    </location>
</feature>
<keyword evidence="19" id="KW-0393">Immunoglobulin domain</keyword>
<dbReference type="Gene3D" id="3.90.190.10">
    <property type="entry name" value="Protein tyrosine phosphatase superfamily"/>
    <property type="match status" value="2"/>
</dbReference>
<feature type="chain" id="PRO_5040239929" description="Receptor-type tyrosine-protein phosphatase U" evidence="24">
    <location>
        <begin position="17"/>
        <end position="1332"/>
    </location>
</feature>
<dbReference type="Pfam" id="PF00041">
    <property type="entry name" value="fn3"/>
    <property type="match status" value="1"/>
</dbReference>
<evidence type="ECO:0000313" key="30">
    <source>
        <dbReference type="Proteomes" id="UP001152622"/>
    </source>
</evidence>
<dbReference type="FunFam" id="2.60.40.10:FF:000009">
    <property type="entry name" value="receptor-type tyrosine-protein phosphatase U isoform X1"/>
    <property type="match status" value="1"/>
</dbReference>
<proteinExistence type="inferred from homology"/>
<feature type="domain" description="Tyrosine-protein phosphatase" evidence="25">
    <location>
        <begin position="1062"/>
        <end position="1325"/>
    </location>
</feature>
<dbReference type="EMBL" id="JAINUF010000021">
    <property type="protein sequence ID" value="KAJ8334841.1"/>
    <property type="molecule type" value="Genomic_DNA"/>
</dbReference>
<dbReference type="Pfam" id="PF23144">
    <property type="entry name" value="Fn3_PTPRU"/>
    <property type="match status" value="1"/>
</dbReference>
<dbReference type="PRINTS" id="PR00700">
    <property type="entry name" value="PRTYPHPHTASE"/>
</dbReference>
<evidence type="ECO:0000256" key="19">
    <source>
        <dbReference type="ARBA" id="ARBA00023319"/>
    </source>
</evidence>
<dbReference type="GO" id="GO:0005886">
    <property type="term" value="C:plasma membrane"/>
    <property type="evidence" value="ECO:0007669"/>
    <property type="project" value="UniProtKB-SubCell"/>
</dbReference>
<evidence type="ECO:0000259" key="25">
    <source>
        <dbReference type="PROSITE" id="PS50055"/>
    </source>
</evidence>
<keyword evidence="18" id="KW-0325">Glycoprotein</keyword>
<evidence type="ECO:0000256" key="14">
    <source>
        <dbReference type="ARBA" id="ARBA00022989"/>
    </source>
</evidence>
<evidence type="ECO:0000256" key="18">
    <source>
        <dbReference type="ARBA" id="ARBA00023180"/>
    </source>
</evidence>
<evidence type="ECO:0000256" key="24">
    <source>
        <dbReference type="SAM" id="SignalP"/>
    </source>
</evidence>
<keyword evidence="8" id="KW-0677">Repeat</keyword>
<evidence type="ECO:0000256" key="20">
    <source>
        <dbReference type="ARBA" id="ARBA00051722"/>
    </source>
</evidence>
<feature type="domain" description="Fibronectin type-III" evidence="28">
    <location>
        <begin position="384"/>
        <end position="485"/>
    </location>
</feature>
<feature type="signal peptide" evidence="24">
    <location>
        <begin position="1"/>
        <end position="16"/>
    </location>
</feature>
<feature type="domain" description="Fibronectin type-III" evidence="28">
    <location>
        <begin position="486"/>
        <end position="592"/>
    </location>
</feature>
<evidence type="ECO:0000256" key="10">
    <source>
        <dbReference type="ARBA" id="ARBA00022801"/>
    </source>
</evidence>
<reference evidence="29" key="1">
    <citation type="journal article" date="2023" name="Science">
        <title>Genome structures resolve the early diversification of teleost fishes.</title>
        <authorList>
            <person name="Parey E."/>
            <person name="Louis A."/>
            <person name="Montfort J."/>
            <person name="Bouchez O."/>
            <person name="Roques C."/>
            <person name="Iampietro C."/>
            <person name="Lluch J."/>
            <person name="Castinel A."/>
            <person name="Donnadieu C."/>
            <person name="Desvignes T."/>
            <person name="Floi Bucao C."/>
            <person name="Jouanno E."/>
            <person name="Wen M."/>
            <person name="Mejri S."/>
            <person name="Dirks R."/>
            <person name="Jansen H."/>
            <person name="Henkel C."/>
            <person name="Chen W.J."/>
            <person name="Zahm M."/>
            <person name="Cabau C."/>
            <person name="Klopp C."/>
            <person name="Thompson A.W."/>
            <person name="Robinson-Rechavi M."/>
            <person name="Braasch I."/>
            <person name="Lecointre G."/>
            <person name="Bobe J."/>
            <person name="Postlethwait J.H."/>
            <person name="Berthelot C."/>
            <person name="Roest Crollius H."/>
            <person name="Guiguen Y."/>
        </authorList>
    </citation>
    <scope>NUCLEOTIDE SEQUENCE</scope>
    <source>
        <strain evidence="29">WJC10195</strain>
    </source>
</reference>
<organism evidence="29 30">
    <name type="scientific">Synaphobranchus kaupii</name>
    <name type="common">Kaup's arrowtooth eel</name>
    <dbReference type="NCBI Taxonomy" id="118154"/>
    <lineage>
        <taxon>Eukaryota</taxon>
        <taxon>Metazoa</taxon>
        <taxon>Chordata</taxon>
        <taxon>Craniata</taxon>
        <taxon>Vertebrata</taxon>
        <taxon>Euteleostomi</taxon>
        <taxon>Actinopterygii</taxon>
        <taxon>Neopterygii</taxon>
        <taxon>Teleostei</taxon>
        <taxon>Anguilliformes</taxon>
        <taxon>Synaphobranchidae</taxon>
        <taxon>Synaphobranchus</taxon>
    </lineage>
</organism>
<evidence type="ECO:0000259" key="27">
    <source>
        <dbReference type="PROSITE" id="PS50060"/>
    </source>
</evidence>
<feature type="domain" description="Fibronectin type-III" evidence="28">
    <location>
        <begin position="286"/>
        <end position="381"/>
    </location>
</feature>
<keyword evidence="16" id="KW-1015">Disulfide bond</keyword>
<dbReference type="Gene3D" id="2.60.120.200">
    <property type="match status" value="1"/>
</dbReference>
<evidence type="ECO:0000256" key="6">
    <source>
        <dbReference type="ARBA" id="ARBA00022692"/>
    </source>
</evidence>
<keyword evidence="17" id="KW-0675">Receptor</keyword>
<accession>A0A9Q1E9S3</accession>
<dbReference type="PROSITE" id="PS50060">
    <property type="entry name" value="MAM_2"/>
    <property type="match status" value="1"/>
</dbReference>
<keyword evidence="11" id="KW-0130">Cell adhesion</keyword>
<dbReference type="Proteomes" id="UP001152622">
    <property type="component" value="Chromosome 21"/>
</dbReference>
<dbReference type="PRINTS" id="PR00020">
    <property type="entry name" value="MAMDOMAIN"/>
</dbReference>
<dbReference type="GO" id="GO:0070161">
    <property type="term" value="C:anchoring junction"/>
    <property type="evidence" value="ECO:0007669"/>
    <property type="project" value="UniProtKB-SubCell"/>
</dbReference>
<evidence type="ECO:0000256" key="7">
    <source>
        <dbReference type="ARBA" id="ARBA00022729"/>
    </source>
</evidence>
<keyword evidence="15" id="KW-0472">Membrane</keyword>
<evidence type="ECO:0000259" key="28">
    <source>
        <dbReference type="PROSITE" id="PS50853"/>
    </source>
</evidence>
<sequence>MNIVTVLLMLSAQIYADGLEGPTAGCTFDEDSNLDRSQCRQGNEDDFDWQLIRSFSWPHANADLLRGSFMMVNSSQHAPGQRAHLLLRALSENDTHCIQFSYFLYSRDGHSPGILQVYVRVNGGPLGTPVWNVSGSHGRQWHQVELAVSTFWPNDYQVLFEAIVSKERRGYIGLDDILLLNYPCYKVPHFSRLGEVEVNTGQNATFQCVATGRSSEMEEFLLERHSGAVTPALSVKRLSFRRLAATVQLAAVQSGGRDLYRCVTPSARGAAVSNFAELIVRVPPSPIAPPQLLRAGPTYLILQLNTNSIVGDGPVIRREIEYRASHSPWSEVHGVNALTYKVWHLDPDTEYHISVLLTRPGDGGTGAPGPPLVSRTKCAEPMRALRGLTATEIESRQLTLQWESLGYNLTRCHTYTVSLCYRYSTEGGGGGNNATVRECLGVEHNASRFTLLDLPPFHTVHVRLALANPEGSKEGKEVTFQTEEDVPGGIAAESLTFTPLDDMIFLKWEEPLEPNGLITQYEISYQSIESSDPTVNVPGPRRTVAKQRNETYHMFSSLQPGTTYLVSVRARTSKGFGLTALTEITTNISAPTFDYGDVPSALSESESTITVLLRPAQGRGAPVSTYQVVVEDEEGFRRVRRELGSSECFPVPTSHSEAQLKGKPHYYTAELAPSSLPEAVPFTVGDNHTYNGFWNTPLDPSRSYAIYFQAMSSFRGETRINCVHEQRSSVNESSSLLGGSPRRPCGRKGSPYHTGQLHPAVRVADLLQHINQMKTSEGYGFKQEYESFFEGWDIAKKKDKSKGRHSGLLGCDRHRVKLNSLLGSPASEYVNANYIDGYQRSNHFIATQGPRQDMLYDFWRMVWQENCYSIVMITKLAEVGRMTCCKYWPDDSEIYGDIKISLLKTDTLAEYIMRTFSLERRGFAGKHEVRQFHFTAWPEHGVPDHATGLLAFLRRVKNSTPADAGPVVVHCSAGAGRTGCYIVMDVMLDMAECEGVVDIYNCVKTLCSRRINMIQTEEQYVFIHDALLEACLCGETSVPLSEFSLMYKEMLMVEPQSNTSQLREEFQTLNSVTPHPDVEECSIALLPRNREKNRSMDVLPPDRALAFLITTDGDGNNYINAALADSFLRPAAFVITPHPLPTTTADFWRLLFDYGCTSVVMLNQINQSNSAWPCLQYWPEPGLQQHGPMQVEFLSRSADDDIVTRLFRVKNLTRPQEGQLLVRQFQFLRWSAYRDVPDSRKAFLGLLAHVQTWQRESGEGRMAVHCLNGGGRSGTFCACVMLLEMLRQQKMVDIFYAVKTLRNSKPNMVETLEQYRFCYDLTLEYLEGLEER</sequence>
<gene>
    <name evidence="29" type="ORF">SKAU_G00404800</name>
</gene>
<keyword evidence="10" id="KW-0378">Hydrolase</keyword>
<dbReference type="SMART" id="SM00060">
    <property type="entry name" value="FN3"/>
    <property type="match status" value="3"/>
</dbReference>
<dbReference type="EC" id="3.1.3.48" evidence="4"/>
<feature type="domain" description="Tyrosine specific protein phosphatases" evidence="26">
    <location>
        <begin position="1241"/>
        <end position="1316"/>
    </location>
</feature>
<evidence type="ECO:0000256" key="13">
    <source>
        <dbReference type="ARBA" id="ARBA00022949"/>
    </source>
</evidence>
<evidence type="ECO:0000256" key="1">
    <source>
        <dbReference type="ARBA" id="ARBA00004251"/>
    </source>
</evidence>
<keyword evidence="12" id="KW-0904">Protein phosphatase</keyword>
<dbReference type="FunFam" id="2.60.40.10:FF:000019">
    <property type="entry name" value="receptor-type tyrosine-protein phosphatase kappa isoform X2"/>
    <property type="match status" value="1"/>
</dbReference>
<dbReference type="PROSITE" id="PS50056">
    <property type="entry name" value="TYR_PHOSPHATASE_2"/>
    <property type="match status" value="2"/>
</dbReference>
<dbReference type="InterPro" id="IPR029021">
    <property type="entry name" value="Prot-tyrosine_phosphatase-like"/>
</dbReference>
<dbReference type="GO" id="GO:0030154">
    <property type="term" value="P:cell differentiation"/>
    <property type="evidence" value="ECO:0007669"/>
    <property type="project" value="UniProtKB-KW"/>
</dbReference>
<keyword evidence="9" id="KW-0221">Differentiation</keyword>
<dbReference type="OrthoDB" id="10253954at2759"/>
<dbReference type="InterPro" id="IPR000387">
    <property type="entry name" value="Tyr_Pase_dom"/>
</dbReference>
<keyword evidence="6" id="KW-0812">Transmembrane</keyword>
<evidence type="ECO:0000256" key="17">
    <source>
        <dbReference type="ARBA" id="ARBA00023170"/>
    </source>
</evidence>
<comment type="subcellular location">
    <subcellularLocation>
        <location evidence="2">Cell junction</location>
    </subcellularLocation>
    <subcellularLocation>
        <location evidence="1">Cell membrane</location>
        <topology evidence="1">Single-pass type I membrane protein</topology>
    </subcellularLocation>
</comment>
<keyword evidence="30" id="KW-1185">Reference proteome</keyword>
<dbReference type="FunFam" id="3.90.190.10:FF:000003">
    <property type="entry name" value="receptor-type tyrosine-protein phosphatase kappa isoform X1"/>
    <property type="match status" value="1"/>
</dbReference>
<dbReference type="FunFam" id="3.90.190.10:FF:000014">
    <property type="entry name" value="receptor-type tyrosine-protein phosphatase U isoform X2"/>
    <property type="match status" value="1"/>
</dbReference>
<comment type="similarity">
    <text evidence="3">Belongs to the protein-tyrosine phosphatase family. Receptor class 2B subfamily.</text>
</comment>
<dbReference type="InterPro" id="IPR013783">
    <property type="entry name" value="Ig-like_fold"/>
</dbReference>